<reference evidence="2 3" key="1">
    <citation type="journal article" date="2014" name="Genome Announc.">
        <title>Genome Sequence of Afipia felis Strain 76713, Isolated in Hospital Water Using an Amoeba Co-Culture Procedure.</title>
        <authorList>
            <person name="Benamar S."/>
            <person name="La Scola B."/>
            <person name="Croce O."/>
        </authorList>
    </citation>
    <scope>NUCLEOTIDE SEQUENCE [LARGE SCALE GENOMIC DNA]</scope>
    <source>
        <strain evidence="2 3">76713</strain>
    </source>
</reference>
<dbReference type="EMBL" id="CCAZ020000001">
    <property type="protein sequence ID" value="CEG06983.1"/>
    <property type="molecule type" value="Genomic_DNA"/>
</dbReference>
<feature type="transmembrane region" description="Helical" evidence="1">
    <location>
        <begin position="6"/>
        <end position="24"/>
    </location>
</feature>
<protein>
    <recommendedName>
        <fullName evidence="4">DUF3147 family protein</fullName>
    </recommendedName>
</protein>
<evidence type="ECO:0000256" key="1">
    <source>
        <dbReference type="SAM" id="Phobius"/>
    </source>
</evidence>
<proteinExistence type="predicted"/>
<keyword evidence="1" id="KW-1133">Transmembrane helix</keyword>
<organism evidence="2 3">
    <name type="scientific">Afipia felis</name>
    <name type="common">Cat scratch disease bacillus</name>
    <dbReference type="NCBI Taxonomy" id="1035"/>
    <lineage>
        <taxon>Bacteria</taxon>
        <taxon>Pseudomonadati</taxon>
        <taxon>Pseudomonadota</taxon>
        <taxon>Alphaproteobacteria</taxon>
        <taxon>Hyphomicrobiales</taxon>
        <taxon>Nitrobacteraceae</taxon>
        <taxon>Afipia</taxon>
    </lineage>
</organism>
<dbReference type="STRING" id="1035.BN961_00364"/>
<feature type="transmembrane region" description="Helical" evidence="1">
    <location>
        <begin position="29"/>
        <end position="48"/>
    </location>
</feature>
<dbReference type="AlphaFoldDB" id="A0A090N6J9"/>
<dbReference type="Proteomes" id="UP000035762">
    <property type="component" value="Unassembled WGS sequence"/>
</dbReference>
<feature type="transmembrane region" description="Helical" evidence="1">
    <location>
        <begin position="94"/>
        <end position="111"/>
    </location>
</feature>
<evidence type="ECO:0000313" key="3">
    <source>
        <dbReference type="Proteomes" id="UP000035762"/>
    </source>
</evidence>
<dbReference type="RefSeq" id="WP_197083193.1">
    <property type="nucleotide sequence ID" value="NZ_CCAZ020000001.1"/>
</dbReference>
<keyword evidence="1" id="KW-0472">Membrane</keyword>
<accession>A0A090N6J9</accession>
<evidence type="ECO:0000313" key="2">
    <source>
        <dbReference type="EMBL" id="CEG06983.1"/>
    </source>
</evidence>
<feature type="transmembrane region" description="Helical" evidence="1">
    <location>
        <begin position="60"/>
        <end position="82"/>
    </location>
</feature>
<sequence length="112" mass="11635">MEFVIRFLVGGIVVSAFALLGDLLRPKSFAGLFSAAPSVALVTLGLAFHNQGVDYAAAEARTMVFGSIALAAYGVLVCHLLMRRRWSAGAASSTALLAWFGVGAGLLMIFGA</sequence>
<name>A0A090N6J9_AFIFE</name>
<keyword evidence="1" id="KW-0812">Transmembrane</keyword>
<evidence type="ECO:0008006" key="4">
    <source>
        <dbReference type="Google" id="ProtNLM"/>
    </source>
</evidence>
<gene>
    <name evidence="2" type="ORF">BN961_00364</name>
</gene>
<dbReference type="InterPro" id="IPR021493">
    <property type="entry name" value="DUF3147"/>
</dbReference>
<dbReference type="Pfam" id="PF11345">
    <property type="entry name" value="DUF3147"/>
    <property type="match status" value="1"/>
</dbReference>
<comment type="caution">
    <text evidence="2">The sequence shown here is derived from an EMBL/GenBank/DDBJ whole genome shotgun (WGS) entry which is preliminary data.</text>
</comment>
<keyword evidence="3" id="KW-1185">Reference proteome</keyword>